<dbReference type="GO" id="GO:0005737">
    <property type="term" value="C:cytoplasm"/>
    <property type="evidence" value="ECO:0007669"/>
    <property type="project" value="UniProtKB-ARBA"/>
</dbReference>
<comment type="similarity">
    <text evidence="2">Belongs to the plant DMP1 protein family.</text>
</comment>
<reference evidence="8 10" key="1">
    <citation type="submission" date="2023-12" db="EMBL/GenBank/DDBJ databases">
        <title>A high-quality genome assembly for Dillenia turbinata (Dilleniales).</title>
        <authorList>
            <person name="Chanderbali A."/>
        </authorList>
    </citation>
    <scope>NUCLEOTIDE SEQUENCE [LARGE SCALE GENOMIC DNA]</scope>
    <source>
        <strain evidence="8">LSX21</strain>
        <tissue evidence="8">Leaf</tissue>
    </source>
</reference>
<dbReference type="GO" id="GO:0010256">
    <property type="term" value="P:endomembrane system organization"/>
    <property type="evidence" value="ECO:0007669"/>
    <property type="project" value="TreeGrafter"/>
</dbReference>
<keyword evidence="5 7" id="KW-0472">Membrane</keyword>
<evidence type="ECO:0000256" key="6">
    <source>
        <dbReference type="SAM" id="MobiDB-lite"/>
    </source>
</evidence>
<dbReference type="InterPro" id="IPR007770">
    <property type="entry name" value="DMP"/>
</dbReference>
<comment type="subcellular location">
    <subcellularLocation>
        <location evidence="1">Membrane</location>
        <topology evidence="1">Multi-pass membrane protein</topology>
    </subcellularLocation>
</comment>
<feature type="transmembrane region" description="Helical" evidence="7">
    <location>
        <begin position="65"/>
        <end position="83"/>
    </location>
</feature>
<feature type="region of interest" description="Disordered" evidence="6">
    <location>
        <begin position="1"/>
        <end position="21"/>
    </location>
</feature>
<feature type="transmembrane region" description="Helical" evidence="7">
    <location>
        <begin position="168"/>
        <end position="188"/>
    </location>
</feature>
<protein>
    <submittedName>
        <fullName evidence="8">Protein DMP</fullName>
    </submittedName>
</protein>
<evidence type="ECO:0000313" key="10">
    <source>
        <dbReference type="Proteomes" id="UP001370490"/>
    </source>
</evidence>
<evidence type="ECO:0000256" key="2">
    <source>
        <dbReference type="ARBA" id="ARBA00008707"/>
    </source>
</evidence>
<evidence type="ECO:0000256" key="3">
    <source>
        <dbReference type="ARBA" id="ARBA00022692"/>
    </source>
</evidence>
<gene>
    <name evidence="8" type="ORF">RJ641_020649</name>
    <name evidence="9" type="ORF">RJ641_020658</name>
</gene>
<keyword evidence="10" id="KW-1185">Reference proteome</keyword>
<keyword evidence="4 7" id="KW-1133">Transmembrane helix</keyword>
<proteinExistence type="inferred from homology"/>
<evidence type="ECO:0000256" key="1">
    <source>
        <dbReference type="ARBA" id="ARBA00004141"/>
    </source>
</evidence>
<name>A0AAN8URT1_9MAGN</name>
<organism evidence="8 10">
    <name type="scientific">Dillenia turbinata</name>
    <dbReference type="NCBI Taxonomy" id="194707"/>
    <lineage>
        <taxon>Eukaryota</taxon>
        <taxon>Viridiplantae</taxon>
        <taxon>Streptophyta</taxon>
        <taxon>Embryophyta</taxon>
        <taxon>Tracheophyta</taxon>
        <taxon>Spermatophyta</taxon>
        <taxon>Magnoliopsida</taxon>
        <taxon>eudicotyledons</taxon>
        <taxon>Gunneridae</taxon>
        <taxon>Pentapetalae</taxon>
        <taxon>Dilleniales</taxon>
        <taxon>Dilleniaceae</taxon>
        <taxon>Dillenia</taxon>
    </lineage>
</organism>
<evidence type="ECO:0000256" key="5">
    <source>
        <dbReference type="ARBA" id="ARBA00023136"/>
    </source>
</evidence>
<dbReference type="PANTHER" id="PTHR31621">
    <property type="entry name" value="PROTEIN DMP3"/>
    <property type="match status" value="1"/>
</dbReference>
<evidence type="ECO:0000256" key="4">
    <source>
        <dbReference type="ARBA" id="ARBA00022989"/>
    </source>
</evidence>
<dbReference type="Pfam" id="PF05078">
    <property type="entry name" value="DUF679"/>
    <property type="match status" value="1"/>
</dbReference>
<dbReference type="PANTHER" id="PTHR31621:SF5">
    <property type="entry name" value="PROTEIN DMP10"/>
    <property type="match status" value="1"/>
</dbReference>
<dbReference type="GO" id="GO:0016020">
    <property type="term" value="C:membrane"/>
    <property type="evidence" value="ECO:0007669"/>
    <property type="project" value="UniProtKB-SubCell"/>
</dbReference>
<keyword evidence="3 7" id="KW-0812">Transmembrane</keyword>
<comment type="caution">
    <text evidence="8">The sequence shown here is derived from an EMBL/GenBank/DDBJ whole genome shotgun (WGS) entry which is preliminary data.</text>
</comment>
<sequence>MADSSLVQHPPPPPRPSSLSPSRLHKTLASAANVANLLPTGTVLAFQALTPPFTNNGQCQLAHKYLTLSLIGFCALLCFFTSFTDSLVGRDGKLYYGIATFKGLYVFNEDIYNEGRNNMKDLSKFKISFIDFVHAFLSLIVFIIFALGESLVQTCFFEKQSGDENYNALVLNLPLGVGVLTSFIFMIFPTTRRGIGFSDFAAPHA</sequence>
<dbReference type="EMBL" id="JBAMMX010000025">
    <property type="protein sequence ID" value="KAK6915541.1"/>
    <property type="molecule type" value="Genomic_DNA"/>
</dbReference>
<evidence type="ECO:0000313" key="8">
    <source>
        <dbReference type="EMBL" id="KAK6915532.1"/>
    </source>
</evidence>
<feature type="transmembrane region" description="Helical" evidence="7">
    <location>
        <begin position="129"/>
        <end position="148"/>
    </location>
</feature>
<evidence type="ECO:0000313" key="9">
    <source>
        <dbReference type="EMBL" id="KAK6915541.1"/>
    </source>
</evidence>
<dbReference type="AlphaFoldDB" id="A0AAN8URT1"/>
<dbReference type="Proteomes" id="UP001370490">
    <property type="component" value="Unassembled WGS sequence"/>
</dbReference>
<evidence type="ECO:0000256" key="7">
    <source>
        <dbReference type="SAM" id="Phobius"/>
    </source>
</evidence>
<accession>A0AAN8URT1</accession>
<dbReference type="EMBL" id="JBAMMX010000025">
    <property type="protein sequence ID" value="KAK6915532.1"/>
    <property type="molecule type" value="Genomic_DNA"/>
</dbReference>